<keyword evidence="2" id="KW-1185">Reference proteome</keyword>
<accession>A0ABW0TK63</accession>
<evidence type="ECO:0000313" key="1">
    <source>
        <dbReference type="EMBL" id="MFC5589795.1"/>
    </source>
</evidence>
<comment type="caution">
    <text evidence="1">The sequence shown here is derived from an EMBL/GenBank/DDBJ whole genome shotgun (WGS) entry which is preliminary data.</text>
</comment>
<dbReference type="EMBL" id="JBHSNO010000006">
    <property type="protein sequence ID" value="MFC5589795.1"/>
    <property type="molecule type" value="Genomic_DNA"/>
</dbReference>
<dbReference type="RefSeq" id="WP_381435224.1">
    <property type="nucleotide sequence ID" value="NZ_JBHSNO010000006.1"/>
</dbReference>
<protein>
    <submittedName>
        <fullName evidence="1">Uncharacterized protein</fullName>
    </submittedName>
</protein>
<proteinExistence type="predicted"/>
<dbReference type="Proteomes" id="UP001596109">
    <property type="component" value="Unassembled WGS sequence"/>
</dbReference>
<evidence type="ECO:0000313" key="2">
    <source>
        <dbReference type="Proteomes" id="UP001596109"/>
    </source>
</evidence>
<sequence>MAMAITNKKELNVGQKPGEYVILPYSANTQPEELAGKKSCKRSCKMCKCSNKATN</sequence>
<name>A0ABW0TK63_9BACL</name>
<organism evidence="1 2">
    <name type="scientific">Sporosarcina soli</name>
    <dbReference type="NCBI Taxonomy" id="334736"/>
    <lineage>
        <taxon>Bacteria</taxon>
        <taxon>Bacillati</taxon>
        <taxon>Bacillota</taxon>
        <taxon>Bacilli</taxon>
        <taxon>Bacillales</taxon>
        <taxon>Caryophanaceae</taxon>
        <taxon>Sporosarcina</taxon>
    </lineage>
</organism>
<reference evidence="2" key="1">
    <citation type="journal article" date="2019" name="Int. J. Syst. Evol. Microbiol.">
        <title>The Global Catalogue of Microorganisms (GCM) 10K type strain sequencing project: providing services to taxonomists for standard genome sequencing and annotation.</title>
        <authorList>
            <consortium name="The Broad Institute Genomics Platform"/>
            <consortium name="The Broad Institute Genome Sequencing Center for Infectious Disease"/>
            <person name="Wu L."/>
            <person name="Ma J."/>
        </authorList>
    </citation>
    <scope>NUCLEOTIDE SEQUENCE [LARGE SCALE GENOMIC DNA]</scope>
    <source>
        <strain evidence="2">CGMCC 4.1434</strain>
    </source>
</reference>
<gene>
    <name evidence="1" type="ORF">ACFPRA_12895</name>
</gene>